<organism evidence="12 13">
    <name type="scientific">Conyzicola nivalis</name>
    <dbReference type="NCBI Taxonomy" id="1477021"/>
    <lineage>
        <taxon>Bacteria</taxon>
        <taxon>Bacillati</taxon>
        <taxon>Actinomycetota</taxon>
        <taxon>Actinomycetes</taxon>
        <taxon>Micrococcales</taxon>
        <taxon>Microbacteriaceae</taxon>
        <taxon>Conyzicola</taxon>
    </lineage>
</organism>
<feature type="domain" description="NERD" evidence="10">
    <location>
        <begin position="37"/>
        <end position="149"/>
    </location>
</feature>
<dbReference type="Proteomes" id="UP001549257">
    <property type="component" value="Unassembled WGS sequence"/>
</dbReference>
<keyword evidence="13" id="KW-1185">Reference proteome</keyword>
<dbReference type="InterPro" id="IPR014016">
    <property type="entry name" value="UvrD-like_ATP-bd"/>
</dbReference>
<evidence type="ECO:0000256" key="6">
    <source>
        <dbReference type="ARBA" id="ARBA00034617"/>
    </source>
</evidence>
<dbReference type="InterPro" id="IPR000212">
    <property type="entry name" value="DNA_helicase_UvrD/REP"/>
</dbReference>
<dbReference type="InterPro" id="IPR011528">
    <property type="entry name" value="NERD"/>
</dbReference>
<proteinExistence type="predicted"/>
<reference evidence="12 13" key="1">
    <citation type="submission" date="2024-06" db="EMBL/GenBank/DDBJ databases">
        <title>Sorghum-associated microbial communities from plants grown in Nebraska, USA.</title>
        <authorList>
            <person name="Schachtman D."/>
        </authorList>
    </citation>
    <scope>NUCLEOTIDE SEQUENCE [LARGE SCALE GENOMIC DNA]</scope>
    <source>
        <strain evidence="12 13">2857</strain>
    </source>
</reference>
<keyword evidence="3 9" id="KW-0347">Helicase</keyword>
<dbReference type="InterPro" id="IPR014017">
    <property type="entry name" value="DNA_helicase_UvrD-like_C"/>
</dbReference>
<gene>
    <name evidence="12" type="ORF">ABIE21_001462</name>
</gene>
<evidence type="ECO:0000259" key="10">
    <source>
        <dbReference type="PROSITE" id="PS50965"/>
    </source>
</evidence>
<dbReference type="SUPFAM" id="SSF52540">
    <property type="entry name" value="P-loop containing nucleoside triphosphate hydrolases"/>
    <property type="match status" value="1"/>
</dbReference>
<comment type="catalytic activity">
    <reaction evidence="8">
        <text>ATP + H2O = ADP + phosphate + H(+)</text>
        <dbReference type="Rhea" id="RHEA:13065"/>
        <dbReference type="ChEBI" id="CHEBI:15377"/>
        <dbReference type="ChEBI" id="CHEBI:15378"/>
        <dbReference type="ChEBI" id="CHEBI:30616"/>
        <dbReference type="ChEBI" id="CHEBI:43474"/>
        <dbReference type="ChEBI" id="CHEBI:456216"/>
        <dbReference type="EC" id="5.6.2.4"/>
    </reaction>
</comment>
<dbReference type="Pfam" id="PF08378">
    <property type="entry name" value="NERD"/>
    <property type="match status" value="1"/>
</dbReference>
<comment type="caution">
    <text evidence="12">The sequence shown here is derived from an EMBL/GenBank/DDBJ whole genome shotgun (WGS) entry which is preliminary data.</text>
</comment>
<evidence type="ECO:0000256" key="1">
    <source>
        <dbReference type="ARBA" id="ARBA00022741"/>
    </source>
</evidence>
<dbReference type="Pfam" id="PF13361">
    <property type="entry name" value="UvrD_C"/>
    <property type="match status" value="1"/>
</dbReference>
<evidence type="ECO:0000256" key="4">
    <source>
        <dbReference type="ARBA" id="ARBA00022840"/>
    </source>
</evidence>
<evidence type="ECO:0000256" key="7">
    <source>
        <dbReference type="ARBA" id="ARBA00034808"/>
    </source>
</evidence>
<evidence type="ECO:0000259" key="11">
    <source>
        <dbReference type="PROSITE" id="PS51198"/>
    </source>
</evidence>
<feature type="domain" description="UvrD-like helicase ATP-binding" evidence="11">
    <location>
        <begin position="252"/>
        <end position="523"/>
    </location>
</feature>
<evidence type="ECO:0000256" key="5">
    <source>
        <dbReference type="ARBA" id="ARBA00023235"/>
    </source>
</evidence>
<evidence type="ECO:0000313" key="13">
    <source>
        <dbReference type="Proteomes" id="UP001549257"/>
    </source>
</evidence>
<evidence type="ECO:0000256" key="3">
    <source>
        <dbReference type="ARBA" id="ARBA00022806"/>
    </source>
</evidence>
<dbReference type="EC" id="5.6.2.4" evidence="7"/>
<keyword evidence="2 9" id="KW-0378">Hydrolase</keyword>
<dbReference type="PROSITE" id="PS50965">
    <property type="entry name" value="NERD"/>
    <property type="match status" value="1"/>
</dbReference>
<dbReference type="Gene3D" id="3.40.50.300">
    <property type="entry name" value="P-loop containing nucleotide triphosphate hydrolases"/>
    <property type="match status" value="2"/>
</dbReference>
<evidence type="ECO:0000256" key="2">
    <source>
        <dbReference type="ARBA" id="ARBA00022801"/>
    </source>
</evidence>
<dbReference type="PROSITE" id="PS51198">
    <property type="entry name" value="UVRD_HELICASE_ATP_BIND"/>
    <property type="match status" value="1"/>
</dbReference>
<evidence type="ECO:0000256" key="9">
    <source>
        <dbReference type="PROSITE-ProRule" id="PRU00560"/>
    </source>
</evidence>
<keyword evidence="4 9" id="KW-0067">ATP-binding</keyword>
<name>A0ABV2QLN3_9MICO</name>
<dbReference type="EMBL" id="JBEPSJ010000001">
    <property type="protein sequence ID" value="MET4581972.1"/>
    <property type="molecule type" value="Genomic_DNA"/>
</dbReference>
<accession>A0ABV2QLN3</accession>
<protein>
    <recommendedName>
        <fullName evidence="7">DNA 3'-5' helicase</fullName>
        <ecNumber evidence="7">5.6.2.4</ecNumber>
    </recommendedName>
</protein>
<evidence type="ECO:0000313" key="12">
    <source>
        <dbReference type="EMBL" id="MET4581972.1"/>
    </source>
</evidence>
<feature type="binding site" evidence="9">
    <location>
        <begin position="273"/>
        <end position="280"/>
    </location>
    <ligand>
        <name>ATP</name>
        <dbReference type="ChEBI" id="CHEBI:30616"/>
    </ligand>
</feature>
<dbReference type="PANTHER" id="PTHR11070:SF45">
    <property type="entry name" value="DNA 3'-5' HELICASE"/>
    <property type="match status" value="1"/>
</dbReference>
<dbReference type="Pfam" id="PF00580">
    <property type="entry name" value="UvrD-helicase"/>
    <property type="match status" value="1"/>
</dbReference>
<keyword evidence="1 9" id="KW-0547">Nucleotide-binding</keyword>
<keyword evidence="5" id="KW-0413">Isomerase</keyword>
<dbReference type="PANTHER" id="PTHR11070">
    <property type="entry name" value="UVRD / RECB / PCRA DNA HELICASE FAMILY MEMBER"/>
    <property type="match status" value="1"/>
</dbReference>
<comment type="catalytic activity">
    <reaction evidence="6">
        <text>Couples ATP hydrolysis with the unwinding of duplex DNA by translocating in the 3'-5' direction.</text>
        <dbReference type="EC" id="5.6.2.4"/>
    </reaction>
</comment>
<dbReference type="InterPro" id="IPR027417">
    <property type="entry name" value="P-loop_NTPase"/>
</dbReference>
<evidence type="ECO:0000256" key="8">
    <source>
        <dbReference type="ARBA" id="ARBA00048988"/>
    </source>
</evidence>
<sequence length="695" mass="75979">MSAGDSAAFESQRQRLLAAELDRLAVAAKEMERRFAAAAHSERRLAHTLEALEERGYTLLADRRWPKSRRAQVDFIVAGPGGVFIVDAKAWRDVYIAAGAVFRDQADVTDEFASIADLADWTRTSLAEIGLAPGEVHALAVFTNKRNVKSADLYGVTLLSETDAVIRISSAGARLSPGRLGAVVDALEALFPVYRTDTPFEFDLSFVEPAMPEDLPDLAPELAEIDRLTAEEIESALVEGVMALPIEDWMAFLHPTQAKLVNRSFSGPSRIRGAAGTGKTVVGLHRAAYLARSNQGKVLVTAFVRTLPAVLESLLERLAPDASDRVEFRGIYGFASDVLKSRGIPFDLQPEAAQRIFHALWSQHGGALSELDPSADYWRDEINAVIKGRGIRTLDQYSALARTGRRRRLTVEQRRHVWRFYVAYEQARKEAQIYDFPDVILHAAASLRTKPLEGYSAVIIDEAQDLTCMMVRMLHSLVGNRPDGLNLIGDGQQTIYPGGFTLGEANVSIAGRGVVMTTNYRNTSEIVEFAASLVTGDEFVDIEGAMSLADATGEILRHGPPPQITRFDSATLHDQSLVKHVLAVRATGTGYGDVGVLALANWQAAHMVKTLNAAGIPTIELTKYDGRSVDAVKVGTVHRAKGLEFKQVLMARTPRALLEPAPTGENASSERRELDRRALYVAMTRARDGLWVGVS</sequence>